<dbReference type="RefSeq" id="WP_131293745.1">
    <property type="nucleotide sequence ID" value="NZ_SJKA01000012.1"/>
</dbReference>
<proteinExistence type="predicted"/>
<dbReference type="EMBL" id="SJKA01000012">
    <property type="protein sequence ID" value="TCC28385.1"/>
    <property type="molecule type" value="Genomic_DNA"/>
</dbReference>
<keyword evidence="2" id="KW-0808">Transferase</keyword>
<dbReference type="Pfam" id="PF01636">
    <property type="entry name" value="APH"/>
    <property type="match status" value="1"/>
</dbReference>
<comment type="caution">
    <text evidence="2">The sequence shown here is derived from an EMBL/GenBank/DDBJ whole genome shotgun (WGS) entry which is preliminary data.</text>
</comment>
<feature type="domain" description="Aminoglycoside phosphotransferase" evidence="1">
    <location>
        <begin position="47"/>
        <end position="269"/>
    </location>
</feature>
<protein>
    <submittedName>
        <fullName evidence="2">Aminoglycoside phosphotransferase family protein</fullName>
    </submittedName>
</protein>
<gene>
    <name evidence="2" type="ORF">E0H50_29185</name>
</gene>
<evidence type="ECO:0000313" key="2">
    <source>
        <dbReference type="EMBL" id="TCC28385.1"/>
    </source>
</evidence>
<evidence type="ECO:0000313" key="3">
    <source>
        <dbReference type="Proteomes" id="UP000292695"/>
    </source>
</evidence>
<sequence length="330" mass="35977">MNPLSFTTSDVSAALGTPVSAVEVLELFEASTATVARLLVRRSGAPDVTVIAKLARGTDAAAARREVQIFEQLAPRWDHPAPEVLGVHDSGDAVLLLTEDLTAAGYRVVGADVTDDQLRGAVDVLASLHALFWNDVADVPALGASVTSSAQAWPPEVIAHHAAAVRAEANVFFAETSELSPSERAVLDTVLPAWERQFRARVAAGEHLTLVHGDFHVLGNIFFTDHDPRPKVIDWSELKPGLGPHDLAYALSALPARQPDAEDLLRYYWKALNAPDYSWDLCAWDFRFSVISNLFQSVFQHSVKWYRAALTTMDTLNSLRTLTEPPPAAR</sequence>
<evidence type="ECO:0000259" key="1">
    <source>
        <dbReference type="Pfam" id="PF01636"/>
    </source>
</evidence>
<organism evidence="2 3">
    <name type="scientific">Kribbella sindirgiensis</name>
    <dbReference type="NCBI Taxonomy" id="1124744"/>
    <lineage>
        <taxon>Bacteria</taxon>
        <taxon>Bacillati</taxon>
        <taxon>Actinomycetota</taxon>
        <taxon>Actinomycetes</taxon>
        <taxon>Propionibacteriales</taxon>
        <taxon>Kribbellaceae</taxon>
        <taxon>Kribbella</taxon>
    </lineage>
</organism>
<dbReference type="SUPFAM" id="SSF56112">
    <property type="entry name" value="Protein kinase-like (PK-like)"/>
    <property type="match status" value="1"/>
</dbReference>
<accession>A0A4R0II82</accession>
<dbReference type="GO" id="GO:0016740">
    <property type="term" value="F:transferase activity"/>
    <property type="evidence" value="ECO:0007669"/>
    <property type="project" value="UniProtKB-KW"/>
</dbReference>
<dbReference type="Gene3D" id="3.90.1200.10">
    <property type="match status" value="1"/>
</dbReference>
<dbReference type="Proteomes" id="UP000292695">
    <property type="component" value="Unassembled WGS sequence"/>
</dbReference>
<keyword evidence="3" id="KW-1185">Reference proteome</keyword>
<name>A0A4R0II82_9ACTN</name>
<dbReference type="AlphaFoldDB" id="A0A4R0II82"/>
<dbReference type="InterPro" id="IPR011009">
    <property type="entry name" value="Kinase-like_dom_sf"/>
</dbReference>
<dbReference type="InterPro" id="IPR002575">
    <property type="entry name" value="Aminoglycoside_PTrfase"/>
</dbReference>
<dbReference type="OrthoDB" id="141068at2"/>
<reference evidence="2 3" key="1">
    <citation type="submission" date="2019-02" db="EMBL/GenBank/DDBJ databases">
        <title>Kribbella capetownensis sp. nov. and Kribbella speibonae sp. nov., isolated from soil.</title>
        <authorList>
            <person name="Curtis S.M."/>
            <person name="Norton I."/>
            <person name="Everest G.J."/>
            <person name="Meyers P.R."/>
        </authorList>
    </citation>
    <scope>NUCLEOTIDE SEQUENCE [LARGE SCALE GENOMIC DNA]</scope>
    <source>
        <strain evidence="2 3">DSM 27082</strain>
    </source>
</reference>